<evidence type="ECO:0000256" key="1">
    <source>
        <dbReference type="SAM" id="MobiDB-lite"/>
    </source>
</evidence>
<organism evidence="2 3">
    <name type="scientific">Phascolomyces articulosus</name>
    <dbReference type="NCBI Taxonomy" id="60185"/>
    <lineage>
        <taxon>Eukaryota</taxon>
        <taxon>Fungi</taxon>
        <taxon>Fungi incertae sedis</taxon>
        <taxon>Mucoromycota</taxon>
        <taxon>Mucoromycotina</taxon>
        <taxon>Mucoromycetes</taxon>
        <taxon>Mucorales</taxon>
        <taxon>Lichtheimiaceae</taxon>
        <taxon>Phascolomyces</taxon>
    </lineage>
</organism>
<keyword evidence="3" id="KW-1185">Reference proteome</keyword>
<dbReference type="AlphaFoldDB" id="A0AAD5PL25"/>
<gene>
    <name evidence="2" type="ORF">BDA99DRAFT_554707</name>
</gene>
<reference evidence="2" key="2">
    <citation type="submission" date="2023-02" db="EMBL/GenBank/DDBJ databases">
        <authorList>
            <consortium name="DOE Joint Genome Institute"/>
            <person name="Mondo S.J."/>
            <person name="Chang Y."/>
            <person name="Wang Y."/>
            <person name="Ahrendt S."/>
            <person name="Andreopoulos W."/>
            <person name="Barry K."/>
            <person name="Beard J."/>
            <person name="Benny G.L."/>
            <person name="Blankenship S."/>
            <person name="Bonito G."/>
            <person name="Cuomo C."/>
            <person name="Desiro A."/>
            <person name="Gervers K.A."/>
            <person name="Hundley H."/>
            <person name="Kuo A."/>
            <person name="LaButti K."/>
            <person name="Lang B.F."/>
            <person name="Lipzen A."/>
            <person name="O'Donnell K."/>
            <person name="Pangilinan J."/>
            <person name="Reynolds N."/>
            <person name="Sandor L."/>
            <person name="Smith M.W."/>
            <person name="Tsang A."/>
            <person name="Grigoriev I.V."/>
            <person name="Stajich J.E."/>
            <person name="Spatafora J.W."/>
        </authorList>
    </citation>
    <scope>NUCLEOTIDE SEQUENCE</scope>
    <source>
        <strain evidence="2">RSA 2281</strain>
    </source>
</reference>
<protein>
    <submittedName>
        <fullName evidence="2">Uncharacterized protein</fullName>
    </submittedName>
</protein>
<dbReference type="EMBL" id="JAIXMP010000002">
    <property type="protein sequence ID" value="KAI9276752.1"/>
    <property type="molecule type" value="Genomic_DNA"/>
</dbReference>
<feature type="region of interest" description="Disordered" evidence="1">
    <location>
        <begin position="73"/>
        <end position="126"/>
    </location>
</feature>
<proteinExistence type="predicted"/>
<feature type="compositionally biased region" description="Polar residues" evidence="1">
    <location>
        <begin position="81"/>
        <end position="124"/>
    </location>
</feature>
<sequence length="473" mass="53162">MSDSAATAPPSDNEEFTKLIKGYIENEEGIPSLAGLYNHDKKEFIDKSNANAVVQTWNHRFKTTIRSLQLEKQNGEEPDFQSANAENSGTSPTTTNNIESLSATPSTTDKRSLCTTESSKTDSCPLSAENREQYRKNFEGMKNEDKWPLRKNDDGSDIYLEDIMYEFGAECEFEHLVHSFILDPTDSCWKDRLTEEELKRIIDATDPGLPGIGDGVRSIFNHCEKALASVDSEMSERRSDDTIDTIWKAVTELGFFNPRTHFDEDWVQRTILDFLNMYRNDTLKDIIANGSEIDFLARCWVNLDRCYENIAIAARDRACVSTLIRVNNNRAITGLNSIKDKQSSVRPDFLLINNNLDIAVGECGKEDVGGIGKKEIVEKHLHTPKIMKDILVRILAKGCGASSLARAIKVTAINENNTRLQVSVLDSPGGYVCRLLNTNNYEIPTIPHLIPAQLFPIMKLILKTKVRTLATFL</sequence>
<dbReference type="Proteomes" id="UP001209540">
    <property type="component" value="Unassembled WGS sequence"/>
</dbReference>
<comment type="caution">
    <text evidence="2">The sequence shown here is derived from an EMBL/GenBank/DDBJ whole genome shotgun (WGS) entry which is preliminary data.</text>
</comment>
<reference evidence="2" key="1">
    <citation type="journal article" date="2022" name="IScience">
        <title>Evolution of zygomycete secretomes and the origins of terrestrial fungal ecologies.</title>
        <authorList>
            <person name="Chang Y."/>
            <person name="Wang Y."/>
            <person name="Mondo S."/>
            <person name="Ahrendt S."/>
            <person name="Andreopoulos W."/>
            <person name="Barry K."/>
            <person name="Beard J."/>
            <person name="Benny G.L."/>
            <person name="Blankenship S."/>
            <person name="Bonito G."/>
            <person name="Cuomo C."/>
            <person name="Desiro A."/>
            <person name="Gervers K.A."/>
            <person name="Hundley H."/>
            <person name="Kuo A."/>
            <person name="LaButti K."/>
            <person name="Lang B.F."/>
            <person name="Lipzen A."/>
            <person name="O'Donnell K."/>
            <person name="Pangilinan J."/>
            <person name="Reynolds N."/>
            <person name="Sandor L."/>
            <person name="Smith M.E."/>
            <person name="Tsang A."/>
            <person name="Grigoriev I.V."/>
            <person name="Stajich J.E."/>
            <person name="Spatafora J.W."/>
        </authorList>
    </citation>
    <scope>NUCLEOTIDE SEQUENCE</scope>
    <source>
        <strain evidence="2">RSA 2281</strain>
    </source>
</reference>
<name>A0AAD5PL25_9FUNG</name>
<evidence type="ECO:0000313" key="2">
    <source>
        <dbReference type="EMBL" id="KAI9276752.1"/>
    </source>
</evidence>
<evidence type="ECO:0000313" key="3">
    <source>
        <dbReference type="Proteomes" id="UP001209540"/>
    </source>
</evidence>
<accession>A0AAD5PL25</accession>